<sequence>MRVVIVSGGNAPSEKLIKEELYGDSILICADSGANCLYRYNIVPMYLMGDFDSIDEEPLKFFREKNCIIEKYPKAKNCTDTEIVIDKALSLRADEIVLLGVTGSRVDHLLGNLGMLLKCNSKGIRAFIKDEHNTIELISKPVTIKGREGETFSLHAYCDIVRNLSIIGARYKLDNYDLKLGDGRTISNEFLNRSVSIIFDSGKLLLMKSRD</sequence>
<gene>
    <name evidence="7" type="ORF">LN736_07320</name>
</gene>
<feature type="domain" description="Thiamin pyrophosphokinase thiamin-binding" evidence="6">
    <location>
        <begin position="146"/>
        <end position="205"/>
    </location>
</feature>
<dbReference type="InterPro" id="IPR007371">
    <property type="entry name" value="TPK_catalytic"/>
</dbReference>
<dbReference type="EC" id="2.7.6.2" evidence="5"/>
<dbReference type="InterPro" id="IPR036759">
    <property type="entry name" value="TPK_catalytic_sf"/>
</dbReference>
<dbReference type="SUPFAM" id="SSF63999">
    <property type="entry name" value="Thiamin pyrophosphokinase, catalytic domain"/>
    <property type="match status" value="1"/>
</dbReference>
<keyword evidence="4" id="KW-0067">ATP-binding</keyword>
<keyword evidence="1 7" id="KW-0808">Transferase</keyword>
<keyword evidence="3" id="KW-0418">Kinase</keyword>
<dbReference type="PANTHER" id="PTHR41299">
    <property type="entry name" value="THIAMINE PYROPHOSPHOKINASE"/>
    <property type="match status" value="1"/>
</dbReference>
<organism evidence="7 8">
    <name type="scientific">Clostridium aromativorans</name>
    <dbReference type="NCBI Taxonomy" id="2836848"/>
    <lineage>
        <taxon>Bacteria</taxon>
        <taxon>Bacillati</taxon>
        <taxon>Bacillota</taxon>
        <taxon>Clostridia</taxon>
        <taxon>Eubacteriales</taxon>
        <taxon>Clostridiaceae</taxon>
        <taxon>Clostridium</taxon>
    </lineage>
</organism>
<keyword evidence="2" id="KW-0547">Nucleotide-binding</keyword>
<dbReference type="PANTHER" id="PTHR41299:SF1">
    <property type="entry name" value="THIAMINE PYROPHOSPHOKINASE"/>
    <property type="match status" value="1"/>
</dbReference>
<evidence type="ECO:0000313" key="7">
    <source>
        <dbReference type="EMBL" id="MCC9294666.1"/>
    </source>
</evidence>
<evidence type="ECO:0000256" key="3">
    <source>
        <dbReference type="ARBA" id="ARBA00022777"/>
    </source>
</evidence>
<dbReference type="NCBIfam" id="TIGR01378">
    <property type="entry name" value="thi_PPkinase"/>
    <property type="match status" value="1"/>
</dbReference>
<dbReference type="EMBL" id="JAJJPB010000006">
    <property type="protein sequence ID" value="MCC9294666.1"/>
    <property type="molecule type" value="Genomic_DNA"/>
</dbReference>
<comment type="caution">
    <text evidence="7">The sequence shown here is derived from an EMBL/GenBank/DDBJ whole genome shotgun (WGS) entry which is preliminary data.</text>
</comment>
<evidence type="ECO:0000256" key="2">
    <source>
        <dbReference type="ARBA" id="ARBA00022741"/>
    </source>
</evidence>
<dbReference type="InterPro" id="IPR006282">
    <property type="entry name" value="Thi_PPkinase"/>
</dbReference>
<dbReference type="Gene3D" id="3.40.50.10240">
    <property type="entry name" value="Thiamin pyrophosphokinase, catalytic domain"/>
    <property type="match status" value="1"/>
</dbReference>
<reference evidence="7" key="1">
    <citation type="submission" date="2021-11" db="EMBL/GenBank/DDBJ databases">
        <authorList>
            <person name="Qingchun L."/>
            <person name="Dong Z."/>
            <person name="Zongwei Q."/>
            <person name="Jia Z."/>
            <person name="Duotao L."/>
        </authorList>
    </citation>
    <scope>NUCLEOTIDE SEQUENCE</scope>
    <source>
        <strain evidence="7">WLY-B-L2</strain>
    </source>
</reference>
<proteinExistence type="predicted"/>
<name>A0ABS8N4D6_9CLOT</name>
<evidence type="ECO:0000313" key="8">
    <source>
        <dbReference type="Proteomes" id="UP001165422"/>
    </source>
</evidence>
<dbReference type="CDD" id="cd07995">
    <property type="entry name" value="TPK"/>
    <property type="match status" value="1"/>
</dbReference>
<evidence type="ECO:0000256" key="5">
    <source>
        <dbReference type="NCBIfam" id="TIGR01378"/>
    </source>
</evidence>
<accession>A0ABS8N4D6</accession>
<evidence type="ECO:0000259" key="6">
    <source>
        <dbReference type="SMART" id="SM00983"/>
    </source>
</evidence>
<evidence type="ECO:0000256" key="1">
    <source>
        <dbReference type="ARBA" id="ARBA00022679"/>
    </source>
</evidence>
<keyword evidence="8" id="KW-1185">Reference proteome</keyword>
<dbReference type="SMART" id="SM00983">
    <property type="entry name" value="TPK_B1_binding"/>
    <property type="match status" value="1"/>
</dbReference>
<dbReference type="GO" id="GO:0004788">
    <property type="term" value="F:thiamine diphosphokinase activity"/>
    <property type="evidence" value="ECO:0007669"/>
    <property type="project" value="UniProtKB-EC"/>
</dbReference>
<dbReference type="InterPro" id="IPR053149">
    <property type="entry name" value="TPK"/>
</dbReference>
<dbReference type="Pfam" id="PF04263">
    <property type="entry name" value="TPK_catalytic"/>
    <property type="match status" value="1"/>
</dbReference>
<dbReference type="RefSeq" id="WP_150355871.1">
    <property type="nucleotide sequence ID" value="NZ_JAJJPB010000006.1"/>
</dbReference>
<protein>
    <recommendedName>
        <fullName evidence="5">Thiamine diphosphokinase</fullName>
        <ecNumber evidence="5">2.7.6.2</ecNumber>
    </recommendedName>
</protein>
<dbReference type="Pfam" id="PF04265">
    <property type="entry name" value="TPK_B1_binding"/>
    <property type="match status" value="1"/>
</dbReference>
<evidence type="ECO:0000256" key="4">
    <source>
        <dbReference type="ARBA" id="ARBA00022840"/>
    </source>
</evidence>
<dbReference type="Proteomes" id="UP001165422">
    <property type="component" value="Unassembled WGS sequence"/>
</dbReference>
<dbReference type="InterPro" id="IPR007373">
    <property type="entry name" value="Thiamin_PyroPKinase_B1-bd"/>
</dbReference>